<dbReference type="Proteomes" id="UP000694419">
    <property type="component" value="Unplaced"/>
</dbReference>
<feature type="region of interest" description="Disordered" evidence="1">
    <location>
        <begin position="1"/>
        <end position="103"/>
    </location>
</feature>
<accession>A0A8C3KA19</accession>
<dbReference type="InterPro" id="IPR013289">
    <property type="entry name" value="CBFA2T1/2/3"/>
</dbReference>
<feature type="region of interest" description="Disordered" evidence="1">
    <location>
        <begin position="202"/>
        <end position="224"/>
    </location>
</feature>
<feature type="compositionally biased region" description="Polar residues" evidence="1">
    <location>
        <begin position="74"/>
        <end position="85"/>
    </location>
</feature>
<keyword evidence="3" id="KW-1185">Reference proteome</keyword>
<dbReference type="Gene3D" id="6.10.250.230">
    <property type="match status" value="1"/>
</dbReference>
<protein>
    <submittedName>
        <fullName evidence="2">Uncharacterized protein</fullName>
    </submittedName>
</protein>
<evidence type="ECO:0000256" key="1">
    <source>
        <dbReference type="SAM" id="MobiDB-lite"/>
    </source>
</evidence>
<evidence type="ECO:0000313" key="3">
    <source>
        <dbReference type="Proteomes" id="UP000694419"/>
    </source>
</evidence>
<reference evidence="2" key="1">
    <citation type="submission" date="2025-08" db="UniProtKB">
        <authorList>
            <consortium name="Ensembl"/>
        </authorList>
    </citation>
    <scope>IDENTIFICATION</scope>
</reference>
<dbReference type="GO" id="GO:0005634">
    <property type="term" value="C:nucleus"/>
    <property type="evidence" value="ECO:0007669"/>
    <property type="project" value="TreeGrafter"/>
</dbReference>
<dbReference type="PANTHER" id="PTHR10379">
    <property type="entry name" value="MTG8 ETO EIGHT TWENTY ONE PROTEIN"/>
    <property type="match status" value="1"/>
</dbReference>
<dbReference type="PANTHER" id="PTHR10379:SF6">
    <property type="entry name" value="PROTEIN CBFA2T3"/>
    <property type="match status" value="1"/>
</dbReference>
<organism evidence="2 3">
    <name type="scientific">Calidris pygmaea</name>
    <name type="common">Spoon-billed sandpiper</name>
    <dbReference type="NCBI Taxonomy" id="425635"/>
    <lineage>
        <taxon>Eukaryota</taxon>
        <taxon>Metazoa</taxon>
        <taxon>Chordata</taxon>
        <taxon>Craniata</taxon>
        <taxon>Vertebrata</taxon>
        <taxon>Euteleostomi</taxon>
        <taxon>Archelosauria</taxon>
        <taxon>Archosauria</taxon>
        <taxon>Dinosauria</taxon>
        <taxon>Saurischia</taxon>
        <taxon>Theropoda</taxon>
        <taxon>Coelurosauria</taxon>
        <taxon>Aves</taxon>
        <taxon>Neognathae</taxon>
        <taxon>Neoaves</taxon>
        <taxon>Charadriiformes</taxon>
        <taxon>Scolopacidae</taxon>
        <taxon>Calidris</taxon>
    </lineage>
</organism>
<dbReference type="AlphaFoldDB" id="A0A8C3KA19"/>
<feature type="compositionally biased region" description="Basic and acidic residues" evidence="1">
    <location>
        <begin position="50"/>
        <end position="67"/>
    </location>
</feature>
<proteinExistence type="predicted"/>
<dbReference type="Ensembl" id="ENSCPGT00000021901.1">
    <property type="protein sequence ID" value="ENSCPGP00000019989.1"/>
    <property type="gene ID" value="ENSCPGG00000014007.1"/>
</dbReference>
<sequence>CTGALLVASSCLETPAEKKTPPKPTPPSRSPPTAAARCHGLGPTSFPPPRTKENGLDRDPLHPEHLSKRPCTMSPAQRYSPSNGLSHPPNGLGHPPAAPPLPQHYRLEDMAMAHHYRDAYRHPDPRELRERQRPAAVHGARQEEVIDHRLTDREWAEEWKHLNNVRKERKSSATSFLAEEAAKDNVDYFVFLASLYKAQRTGVQYGKSPGSEEGSPARGRSAVR</sequence>
<name>A0A8C3KA19_9CHAR</name>
<dbReference type="GO" id="GO:0003714">
    <property type="term" value="F:transcription corepressor activity"/>
    <property type="evidence" value="ECO:0007669"/>
    <property type="project" value="InterPro"/>
</dbReference>
<evidence type="ECO:0000313" key="2">
    <source>
        <dbReference type="Ensembl" id="ENSCPGP00000019989.1"/>
    </source>
</evidence>
<reference evidence="2" key="2">
    <citation type="submission" date="2025-09" db="UniProtKB">
        <authorList>
            <consortium name="Ensembl"/>
        </authorList>
    </citation>
    <scope>IDENTIFICATION</scope>
</reference>